<keyword evidence="3" id="KW-0548">Nucleotidyltransferase</keyword>
<dbReference type="PANTHER" id="PTHR34456">
    <property type="entry name" value="MITOVIRUS RNA-DEPENDENT RNA POLYMERASE"/>
    <property type="match status" value="1"/>
</dbReference>
<evidence type="ECO:0000256" key="2">
    <source>
        <dbReference type="ARBA" id="ARBA00022679"/>
    </source>
</evidence>
<accession>A0A9E8AAC0</accession>
<dbReference type="SUPFAM" id="SSF56672">
    <property type="entry name" value="DNA/RNA polymerases"/>
    <property type="match status" value="1"/>
</dbReference>
<protein>
    <submittedName>
        <fullName evidence="5">RNA-dependent RNA polymerase</fullName>
    </submittedName>
</protein>
<keyword evidence="2" id="KW-0808">Transferase</keyword>
<dbReference type="PANTHER" id="PTHR34456:SF9">
    <property type="entry name" value="MITOVIRUS RNA-DEPENDENT RNA POLYMERASE"/>
    <property type="match status" value="1"/>
</dbReference>
<feature type="domain" description="Reverse transcriptase" evidence="4">
    <location>
        <begin position="216"/>
        <end position="449"/>
    </location>
</feature>
<dbReference type="PROSITE" id="PS50878">
    <property type="entry name" value="RT_POL"/>
    <property type="match status" value="1"/>
</dbReference>
<reference evidence="5" key="1">
    <citation type="submission" date="2022-05" db="EMBL/GenBank/DDBJ databases">
        <authorList>
            <person name="Cao W."/>
            <person name="Jia N."/>
            <person name="Lam T.T.-Y."/>
            <person name="Ni X."/>
            <person name="Liu J."/>
        </authorList>
    </citation>
    <scope>NUCLEOTIDE SEQUENCE</scope>
    <source>
        <strain evidence="5">TIGMIC 1</strain>
    </source>
</reference>
<dbReference type="Pfam" id="PF05919">
    <property type="entry name" value="Mitovir_RNA_pol"/>
    <property type="match status" value="1"/>
</dbReference>
<evidence type="ECO:0000259" key="4">
    <source>
        <dbReference type="PROSITE" id="PS50878"/>
    </source>
</evidence>
<dbReference type="InterPro" id="IPR043502">
    <property type="entry name" value="DNA/RNA_pol_sf"/>
</dbReference>
<keyword evidence="1 5" id="KW-0696">RNA-directed RNA polymerase</keyword>
<evidence type="ECO:0000313" key="5">
    <source>
        <dbReference type="EMBL" id="UYL95346.1"/>
    </source>
</evidence>
<dbReference type="InterPro" id="IPR008686">
    <property type="entry name" value="RNA_pol_mitovir"/>
</dbReference>
<evidence type="ECO:0000256" key="1">
    <source>
        <dbReference type="ARBA" id="ARBA00022484"/>
    </source>
</evidence>
<dbReference type="GO" id="GO:0003968">
    <property type="term" value="F:RNA-directed RNA polymerase activity"/>
    <property type="evidence" value="ECO:0007669"/>
    <property type="project" value="UniProtKB-KW"/>
</dbReference>
<dbReference type="EMBL" id="ON746407">
    <property type="protein sequence ID" value="UYL95346.1"/>
    <property type="molecule type" value="Genomic_RNA"/>
</dbReference>
<evidence type="ECO:0000256" key="3">
    <source>
        <dbReference type="ARBA" id="ARBA00022695"/>
    </source>
</evidence>
<dbReference type="InterPro" id="IPR000477">
    <property type="entry name" value="RT_dom"/>
</dbReference>
<proteinExistence type="predicted"/>
<name>A0A9E8AAC0_9VIRU</name>
<organism evidence="5">
    <name type="scientific">Chongqing Mitov tick virus 2</name>
    <dbReference type="NCBI Taxonomy" id="2972210"/>
    <lineage>
        <taxon>Viruses</taxon>
        <taxon>Riboviria</taxon>
        <taxon>Orthornavirae</taxon>
        <taxon>Lenarviricota</taxon>
        <taxon>Howeltoviricetes</taxon>
        <taxon>Cryppavirales</taxon>
        <taxon>Mitoviridae</taxon>
    </lineage>
</organism>
<sequence>MIRNQIKIIKRLCFIFFPNNHKNDDFRKLLYLYNHLIKYHNISGAIKYMKNIRLLCTRYICGNPLLVNNFGIATVDGWPKKLMFLKDRLSKKSGISYILTLLIFNRSLNLNKYEVKKKLRKLDYSSIESPSSCNYTIPTGFIKQFVDNFNLKLSEESMTFSLKDIFLSVKGGPQGKASNTALENFNNFTYYNLQRLYNLTSSEGVEYITKSFTYWWNNSSKFKPKIKTLGKISVIKDPEGKFRLIAIVDYYTQLVLKKLNDNCFKLIKNNFNNCDKTFTQDPNHQWEINEHSFWSLDLSSATDRFPRRLQSRLLTNILNRKFAENWDCHLGEIEFTKVKESYDSKPTVRYTAGQPMGTYSSWICFTLAHHLVVHYAAYISGFKNFDFKQYIILGDDIVIKNDIVAKNYIKIINKLGVSISLTKTHVSKNTYEFAKRWIQDGKEITGIPVRGIISNFKNPYIVYTILYDFYKIKLNPYLSNNSLLGSLLAVYRNLYLIKGKKKYFPVRKWSSISKRLKTFSSILDITFGHQNDQSIRRIFTENIISDIYMIPGLEDSLLQIKEILSTGLGKLLSSNVGKVSSWQFKIIDHYEDKNRNNLINYPTFVGLYNYIEDIKARTRKWKGSEEISELVQDLNVLDIDNLFNKERNKFNSLLTIGKSLEVGFSNINSLQEIMYGSATVESSLTPKGMQLWFAKSISKDVMQKIIEGTWEEPKPQMDYIQMWESLANKDGNKT</sequence>